<organism evidence="2 3">
    <name type="scientific">Skermanella cutis</name>
    <dbReference type="NCBI Taxonomy" id="2775420"/>
    <lineage>
        <taxon>Bacteria</taxon>
        <taxon>Pseudomonadati</taxon>
        <taxon>Pseudomonadota</taxon>
        <taxon>Alphaproteobacteria</taxon>
        <taxon>Rhodospirillales</taxon>
        <taxon>Azospirillaceae</taxon>
        <taxon>Skermanella</taxon>
    </lineage>
</organism>
<protein>
    <submittedName>
        <fullName evidence="2">Transposase</fullName>
    </submittedName>
</protein>
<geneLocation type="plasmid" evidence="2 3">
    <name>pTT6-4</name>
</geneLocation>
<keyword evidence="3" id="KW-1185">Reference proteome</keyword>
<dbReference type="EMBL" id="CP067424">
    <property type="protein sequence ID" value="QQP93975.1"/>
    <property type="molecule type" value="Genomic_DNA"/>
</dbReference>
<evidence type="ECO:0000313" key="3">
    <source>
        <dbReference type="Proteomes" id="UP000595197"/>
    </source>
</evidence>
<proteinExistence type="predicted"/>
<keyword evidence="2" id="KW-0614">Plasmid</keyword>
<accession>A0ABX7BHV3</accession>
<evidence type="ECO:0000313" key="2">
    <source>
        <dbReference type="EMBL" id="QQP93975.1"/>
    </source>
</evidence>
<sequence length="110" mass="12185">MVPNPPCCPRCGSRRVIRFGFVAGRQRWRCRRCRYQFTRPEEDGTPETDAPPSACTDPIRPSTPPLTGSKPGTVGVEPGVRLRRSLPCLAASERRLPFNYTIADGTAVNK</sequence>
<evidence type="ECO:0000256" key="1">
    <source>
        <dbReference type="SAM" id="MobiDB-lite"/>
    </source>
</evidence>
<name>A0ABX7BHV3_9PROT</name>
<gene>
    <name evidence="2" type="ORF">IGS68_34935</name>
</gene>
<feature type="region of interest" description="Disordered" evidence="1">
    <location>
        <begin position="39"/>
        <end position="77"/>
    </location>
</feature>
<dbReference type="Proteomes" id="UP000595197">
    <property type="component" value="Plasmid pTT6-4"/>
</dbReference>
<reference evidence="2" key="1">
    <citation type="submission" date="2021-02" db="EMBL/GenBank/DDBJ databases">
        <title>Skermanella TT6 skin isolate.</title>
        <authorList>
            <person name="Lee K."/>
            <person name="Ganzorig M."/>
        </authorList>
    </citation>
    <scope>NUCLEOTIDE SEQUENCE</scope>
    <source>
        <strain evidence="2">TT6</strain>
    </source>
</reference>